<dbReference type="EMBL" id="JBJQND010000004">
    <property type="protein sequence ID" value="KAL3880238.1"/>
    <property type="molecule type" value="Genomic_DNA"/>
</dbReference>
<sequence>TTSNEVIHTNQLIQPVIDPDFPSVVFSHKWRVDTRCSMPVSDISSINIYPTEGQGGSVVDNAYHNLTSSTHGALLFHFYTDPAFHDEIKGSLYVPFGHELYVKVVYDSQGSDMKMRVDTCSVSDQSSTSQKFNLIKNGQVSLLD</sequence>
<evidence type="ECO:0008006" key="3">
    <source>
        <dbReference type="Google" id="ProtNLM"/>
    </source>
</evidence>
<protein>
    <recommendedName>
        <fullName evidence="3">ZP domain-containing protein</fullName>
    </recommendedName>
</protein>
<dbReference type="Gene3D" id="2.60.40.4100">
    <property type="entry name" value="Zona pellucida, ZP-C domain"/>
    <property type="match status" value="1"/>
</dbReference>
<accession>A0ABD3X5G9</accession>
<evidence type="ECO:0000313" key="1">
    <source>
        <dbReference type="EMBL" id="KAL3880238.1"/>
    </source>
</evidence>
<comment type="caution">
    <text evidence="1">The sequence shown here is derived from an EMBL/GenBank/DDBJ whole genome shotgun (WGS) entry which is preliminary data.</text>
</comment>
<feature type="non-terminal residue" evidence="1">
    <location>
        <position position="1"/>
    </location>
</feature>
<gene>
    <name evidence="1" type="ORF">ACJMK2_032487</name>
</gene>
<keyword evidence="2" id="KW-1185">Reference proteome</keyword>
<reference evidence="1 2" key="1">
    <citation type="submission" date="2024-11" db="EMBL/GenBank/DDBJ databases">
        <title>Chromosome-level genome assembly of the freshwater bivalve Anodonta woodiana.</title>
        <authorList>
            <person name="Chen X."/>
        </authorList>
    </citation>
    <scope>NUCLEOTIDE SEQUENCE [LARGE SCALE GENOMIC DNA]</scope>
    <source>
        <strain evidence="1">MN2024</strain>
        <tissue evidence="1">Gills</tissue>
    </source>
</reference>
<proteinExistence type="predicted"/>
<dbReference type="AlphaFoldDB" id="A0ABD3X5G9"/>
<dbReference type="Proteomes" id="UP001634394">
    <property type="component" value="Unassembled WGS sequence"/>
</dbReference>
<evidence type="ECO:0000313" key="2">
    <source>
        <dbReference type="Proteomes" id="UP001634394"/>
    </source>
</evidence>
<dbReference type="InterPro" id="IPR042235">
    <property type="entry name" value="ZP-C_dom"/>
</dbReference>
<name>A0ABD3X5G9_SINWO</name>
<organism evidence="1 2">
    <name type="scientific">Sinanodonta woodiana</name>
    <name type="common">Chinese pond mussel</name>
    <name type="synonym">Anodonta woodiana</name>
    <dbReference type="NCBI Taxonomy" id="1069815"/>
    <lineage>
        <taxon>Eukaryota</taxon>
        <taxon>Metazoa</taxon>
        <taxon>Spiralia</taxon>
        <taxon>Lophotrochozoa</taxon>
        <taxon>Mollusca</taxon>
        <taxon>Bivalvia</taxon>
        <taxon>Autobranchia</taxon>
        <taxon>Heteroconchia</taxon>
        <taxon>Palaeoheterodonta</taxon>
        <taxon>Unionida</taxon>
        <taxon>Unionoidea</taxon>
        <taxon>Unionidae</taxon>
        <taxon>Unioninae</taxon>
        <taxon>Sinanodonta</taxon>
    </lineage>
</organism>